<feature type="transmembrane region" description="Helical" evidence="6">
    <location>
        <begin position="284"/>
        <end position="305"/>
    </location>
</feature>
<feature type="region of interest" description="Disordered" evidence="5">
    <location>
        <begin position="324"/>
        <end position="371"/>
    </location>
</feature>
<evidence type="ECO:0000256" key="6">
    <source>
        <dbReference type="SAM" id="Phobius"/>
    </source>
</evidence>
<keyword evidence="6" id="KW-1133">Transmembrane helix</keyword>
<dbReference type="InterPro" id="IPR000719">
    <property type="entry name" value="Prot_kinase_dom"/>
</dbReference>
<evidence type="ECO:0000313" key="9">
    <source>
        <dbReference type="Proteomes" id="UP000664303"/>
    </source>
</evidence>
<dbReference type="Proteomes" id="UP000664303">
    <property type="component" value="Unassembled WGS sequence"/>
</dbReference>
<protein>
    <submittedName>
        <fullName evidence="8">Protein kinase</fullName>
    </submittedName>
</protein>
<dbReference type="Pfam" id="PF00069">
    <property type="entry name" value="Pkinase"/>
    <property type="match status" value="1"/>
</dbReference>
<dbReference type="PANTHER" id="PTHR43289">
    <property type="entry name" value="MITOGEN-ACTIVATED PROTEIN KINASE KINASE KINASE 20-RELATED"/>
    <property type="match status" value="1"/>
</dbReference>
<keyword evidence="3 8" id="KW-0418">Kinase</keyword>
<evidence type="ECO:0000256" key="1">
    <source>
        <dbReference type="ARBA" id="ARBA00022679"/>
    </source>
</evidence>
<accession>A0A939DCD8</accession>
<reference evidence="8" key="1">
    <citation type="submission" date="2021-02" db="EMBL/GenBank/DDBJ databases">
        <title>PHA producing bacteria isolated from coastal sediment in Guangdong, Shenzhen.</title>
        <authorList>
            <person name="Zheng W."/>
            <person name="Yu S."/>
            <person name="Huang Y."/>
        </authorList>
    </citation>
    <scope>NUCLEOTIDE SEQUENCE</scope>
    <source>
        <strain evidence="8">TN14-10</strain>
    </source>
</reference>
<dbReference type="PROSITE" id="PS50011">
    <property type="entry name" value="PROTEIN_KINASE_DOM"/>
    <property type="match status" value="1"/>
</dbReference>
<dbReference type="GO" id="GO:0004674">
    <property type="term" value="F:protein serine/threonine kinase activity"/>
    <property type="evidence" value="ECO:0007669"/>
    <property type="project" value="TreeGrafter"/>
</dbReference>
<gene>
    <name evidence="8" type="ORF">JYP50_00220</name>
</gene>
<dbReference type="InterPro" id="IPR011009">
    <property type="entry name" value="Kinase-like_dom_sf"/>
</dbReference>
<feature type="compositionally biased region" description="Low complexity" evidence="5">
    <location>
        <begin position="324"/>
        <end position="353"/>
    </location>
</feature>
<evidence type="ECO:0000259" key="7">
    <source>
        <dbReference type="PROSITE" id="PS50011"/>
    </source>
</evidence>
<evidence type="ECO:0000256" key="5">
    <source>
        <dbReference type="SAM" id="MobiDB-lite"/>
    </source>
</evidence>
<name>A0A939DCD8_9GAMM</name>
<organism evidence="8 9">
    <name type="scientific">Parahaliea mediterranea</name>
    <dbReference type="NCBI Taxonomy" id="651086"/>
    <lineage>
        <taxon>Bacteria</taxon>
        <taxon>Pseudomonadati</taxon>
        <taxon>Pseudomonadota</taxon>
        <taxon>Gammaproteobacteria</taxon>
        <taxon>Cellvibrionales</taxon>
        <taxon>Halieaceae</taxon>
        <taxon>Parahaliea</taxon>
    </lineage>
</organism>
<evidence type="ECO:0000256" key="2">
    <source>
        <dbReference type="ARBA" id="ARBA00022741"/>
    </source>
</evidence>
<keyword evidence="4" id="KW-0067">ATP-binding</keyword>
<feature type="domain" description="Protein kinase" evidence="7">
    <location>
        <begin position="6"/>
        <end position="254"/>
    </location>
</feature>
<dbReference type="Gene3D" id="3.30.200.20">
    <property type="entry name" value="Phosphorylase Kinase, domain 1"/>
    <property type="match status" value="1"/>
</dbReference>
<proteinExistence type="predicted"/>
<keyword evidence="2" id="KW-0547">Nucleotide-binding</keyword>
<dbReference type="GO" id="GO:0005524">
    <property type="term" value="F:ATP binding"/>
    <property type="evidence" value="ECO:0007669"/>
    <property type="project" value="UniProtKB-KW"/>
</dbReference>
<dbReference type="Gene3D" id="1.10.510.10">
    <property type="entry name" value="Transferase(Phosphotransferase) domain 1"/>
    <property type="match status" value="1"/>
</dbReference>
<keyword evidence="1" id="KW-0808">Transferase</keyword>
<sequence>MDIPGYDIYEQLGRDGPATVYRARHITLDREVALKVIDTERVADPSLAERFVREARVCAGLSHPHILRVYDVNAHGSLNYIAMELARDGNLAAIIRGAMPQRTIHLLMRQMTAALDYAADKGYVHGDIGPGNILMRAPEDFVLAGFGIAEAAGASERTTRAGPPAGTPGYMSPEQAGGAVPDRRSDLYSLAVVCREMLTKQVPREADSAAGHLAGEAPRLPGELAVYRSFFDRGLARRPEDRFQSGGEMYRALAEVRDHCRDDEVLSGIRNEPRVTAPRRRRRGAGGTALAILALLLAGGGYYYWQHTGPGAAGALPAAGVPAAGVPAASDPAAGDPAVGEPAAAGDHAAAGGKSVSAPASGPDGEAARSELDEAVESLATSAAEAAAVGAFDRADSALAQALALAPDREDLAQRRAALPAQRAEWALARRIEAGQRLLAQGEFTGAAAQFRGALEQAPASAGARKGLAASAAGILKAARADAQRHRYDSAREKLAAALAWQPDNTGAAALQAELPALERAWRDEQAAIARREADADRRANSTVRAIADGDLGAARRHYTALSSEYPDMEVTRDVRRRLLAAYTAGVKKAIEVQSYDTAQALIDEGLVIAPELAVWARLREEVEVLEASDHRRLGAY</sequence>
<dbReference type="AlphaFoldDB" id="A0A939DCD8"/>
<feature type="region of interest" description="Disordered" evidence="5">
    <location>
        <begin position="154"/>
        <end position="181"/>
    </location>
</feature>
<evidence type="ECO:0000256" key="3">
    <source>
        <dbReference type="ARBA" id="ARBA00022777"/>
    </source>
</evidence>
<keyword evidence="9" id="KW-1185">Reference proteome</keyword>
<comment type="caution">
    <text evidence="8">The sequence shown here is derived from an EMBL/GenBank/DDBJ whole genome shotgun (WGS) entry which is preliminary data.</text>
</comment>
<dbReference type="PANTHER" id="PTHR43289:SF6">
    <property type="entry name" value="SERINE_THREONINE-PROTEIN KINASE NEKL-3"/>
    <property type="match status" value="1"/>
</dbReference>
<dbReference type="SUPFAM" id="SSF56112">
    <property type="entry name" value="Protein kinase-like (PK-like)"/>
    <property type="match status" value="1"/>
</dbReference>
<dbReference type="CDD" id="cd14014">
    <property type="entry name" value="STKc_PknB_like"/>
    <property type="match status" value="1"/>
</dbReference>
<evidence type="ECO:0000313" key="8">
    <source>
        <dbReference type="EMBL" id="MBN7794992.1"/>
    </source>
</evidence>
<evidence type="ECO:0000256" key="4">
    <source>
        <dbReference type="ARBA" id="ARBA00022840"/>
    </source>
</evidence>
<dbReference type="RefSeq" id="WP_206558442.1">
    <property type="nucleotide sequence ID" value="NZ_JAFKCZ010000001.1"/>
</dbReference>
<keyword evidence="6" id="KW-0812">Transmembrane</keyword>
<dbReference type="EMBL" id="JAFKCZ010000001">
    <property type="protein sequence ID" value="MBN7794992.1"/>
    <property type="molecule type" value="Genomic_DNA"/>
</dbReference>
<keyword evidence="6" id="KW-0472">Membrane</keyword>